<evidence type="ECO:0000313" key="8">
    <source>
        <dbReference type="Proteomes" id="UP000217785"/>
    </source>
</evidence>
<feature type="compositionally biased region" description="Basic and acidic residues" evidence="5">
    <location>
        <begin position="128"/>
        <end position="148"/>
    </location>
</feature>
<reference evidence="8" key="1">
    <citation type="submission" date="2017-07" db="EMBL/GenBank/DDBJ databases">
        <title>Draft genome sequence of Effusibacillus lacus strain skLN1.</title>
        <authorList>
            <person name="Watanabe M."/>
            <person name="Kojima H."/>
            <person name="Fukui M."/>
        </authorList>
    </citation>
    <scope>NUCLEOTIDE SEQUENCE [LARGE SCALE GENOMIC DNA]</scope>
    <source>
        <strain evidence="8">skLN1</strain>
    </source>
</reference>
<gene>
    <name evidence="7" type="ORF">EFBL_3043</name>
</gene>
<dbReference type="GO" id="GO:0017004">
    <property type="term" value="P:cytochrome complex assembly"/>
    <property type="evidence" value="ECO:0007669"/>
    <property type="project" value="UniProtKB-KW"/>
</dbReference>
<dbReference type="InterPro" id="IPR004329">
    <property type="entry name" value="CcmE"/>
</dbReference>
<comment type="caution">
    <text evidence="7">The sequence shown here is derived from an EMBL/GenBank/DDBJ whole genome shotgun (WGS) entry which is preliminary data.</text>
</comment>
<evidence type="ECO:0000256" key="3">
    <source>
        <dbReference type="ARBA" id="ARBA00022748"/>
    </source>
</evidence>
<evidence type="ECO:0000256" key="5">
    <source>
        <dbReference type="SAM" id="MobiDB-lite"/>
    </source>
</evidence>
<keyword evidence="2" id="KW-0479">Metal-binding</keyword>
<evidence type="ECO:0008006" key="9">
    <source>
        <dbReference type="Google" id="ProtNLM"/>
    </source>
</evidence>
<keyword evidence="2" id="KW-0349">Heme</keyword>
<feature type="transmembrane region" description="Helical" evidence="6">
    <location>
        <begin position="7"/>
        <end position="25"/>
    </location>
</feature>
<sequence>MKKNAKVLMGSLVIVISVIFLLFWATPGSTGMEVTIGDVVKNPNKFQNEFLSLQGNLVEESVKWNADKVELRFTIEDENKDPLAVVYQGVKPDTFSEGTIVIVEGQYDAASKTFVAERVKTRCPSKYEGQEYDPKLHEDLKKNKDNKQ</sequence>
<accession>A0A292YSH1</accession>
<dbReference type="InterPro" id="IPR012340">
    <property type="entry name" value="NA-bd_OB-fold"/>
</dbReference>
<comment type="subcellular location">
    <subcellularLocation>
        <location evidence="1">Membrane</location>
    </subcellularLocation>
</comment>
<evidence type="ECO:0000256" key="1">
    <source>
        <dbReference type="ARBA" id="ARBA00004370"/>
    </source>
</evidence>
<dbReference type="AlphaFoldDB" id="A0A292YSH1"/>
<name>A0A292YSH1_9BACL</name>
<dbReference type="Gene3D" id="2.40.50.140">
    <property type="entry name" value="Nucleic acid-binding proteins"/>
    <property type="match status" value="1"/>
</dbReference>
<dbReference type="Proteomes" id="UP000217785">
    <property type="component" value="Unassembled WGS sequence"/>
</dbReference>
<evidence type="ECO:0000256" key="2">
    <source>
        <dbReference type="ARBA" id="ARBA00022617"/>
    </source>
</evidence>
<dbReference type="RefSeq" id="WP_096183108.1">
    <property type="nucleotide sequence ID" value="NZ_BDUF01000095.1"/>
</dbReference>
<evidence type="ECO:0000313" key="7">
    <source>
        <dbReference type="EMBL" id="GAX91374.1"/>
    </source>
</evidence>
<dbReference type="GO" id="GO:0017003">
    <property type="term" value="P:protein-heme linkage"/>
    <property type="evidence" value="ECO:0007669"/>
    <property type="project" value="InterPro"/>
</dbReference>
<keyword evidence="2" id="KW-0408">Iron</keyword>
<protein>
    <recommendedName>
        <fullName evidence="9">Cytochrome c maturation protein CcmE</fullName>
    </recommendedName>
</protein>
<dbReference type="SUPFAM" id="SSF82093">
    <property type="entry name" value="Heme chaperone CcmE"/>
    <property type="match status" value="1"/>
</dbReference>
<dbReference type="EMBL" id="BDUF01000095">
    <property type="protein sequence ID" value="GAX91374.1"/>
    <property type="molecule type" value="Genomic_DNA"/>
</dbReference>
<dbReference type="GO" id="GO:0005886">
    <property type="term" value="C:plasma membrane"/>
    <property type="evidence" value="ECO:0007669"/>
    <property type="project" value="InterPro"/>
</dbReference>
<dbReference type="InterPro" id="IPR036127">
    <property type="entry name" value="CcmE-like_sf"/>
</dbReference>
<keyword evidence="4 6" id="KW-0472">Membrane</keyword>
<keyword evidence="6" id="KW-0812">Transmembrane</keyword>
<dbReference type="GO" id="GO:0020037">
    <property type="term" value="F:heme binding"/>
    <property type="evidence" value="ECO:0007669"/>
    <property type="project" value="InterPro"/>
</dbReference>
<keyword evidence="6" id="KW-1133">Transmembrane helix</keyword>
<organism evidence="7 8">
    <name type="scientific">Effusibacillus lacus</name>
    <dbReference type="NCBI Taxonomy" id="1348429"/>
    <lineage>
        <taxon>Bacteria</taxon>
        <taxon>Bacillati</taxon>
        <taxon>Bacillota</taxon>
        <taxon>Bacilli</taxon>
        <taxon>Bacillales</taxon>
        <taxon>Alicyclobacillaceae</taxon>
        <taxon>Effusibacillus</taxon>
    </lineage>
</organism>
<evidence type="ECO:0000256" key="4">
    <source>
        <dbReference type="ARBA" id="ARBA00023136"/>
    </source>
</evidence>
<keyword evidence="3" id="KW-0201">Cytochrome c-type biogenesis</keyword>
<dbReference type="OrthoDB" id="9794828at2"/>
<feature type="region of interest" description="Disordered" evidence="5">
    <location>
        <begin position="126"/>
        <end position="148"/>
    </location>
</feature>
<dbReference type="Pfam" id="PF03100">
    <property type="entry name" value="CcmE"/>
    <property type="match status" value="1"/>
</dbReference>
<keyword evidence="8" id="KW-1185">Reference proteome</keyword>
<proteinExistence type="predicted"/>
<evidence type="ECO:0000256" key="6">
    <source>
        <dbReference type="SAM" id="Phobius"/>
    </source>
</evidence>